<dbReference type="InterPro" id="IPR023631">
    <property type="entry name" value="Amidase_dom"/>
</dbReference>
<evidence type="ECO:0000313" key="3">
    <source>
        <dbReference type="Proteomes" id="UP001208938"/>
    </source>
</evidence>
<gene>
    <name evidence="2" type="ORF">OKW52_22310</name>
</gene>
<accession>A0ABT3H575</accession>
<dbReference type="PANTHER" id="PTHR43372">
    <property type="entry name" value="FATTY-ACID AMIDE HYDROLASE"/>
    <property type="match status" value="1"/>
</dbReference>
<comment type="caution">
    <text evidence="2">The sequence shown here is derived from an EMBL/GenBank/DDBJ whole genome shotgun (WGS) entry which is preliminary data.</text>
</comment>
<dbReference type="PANTHER" id="PTHR43372:SF4">
    <property type="entry name" value="FATTY-ACID AMIDE HYDROLASE 2"/>
    <property type="match status" value="1"/>
</dbReference>
<proteinExistence type="predicted"/>
<dbReference type="Gene3D" id="3.90.1300.10">
    <property type="entry name" value="Amidase signature (AS) domain"/>
    <property type="match status" value="1"/>
</dbReference>
<dbReference type="InterPro" id="IPR052739">
    <property type="entry name" value="FAAH2"/>
</dbReference>
<dbReference type="RefSeq" id="WP_264507795.1">
    <property type="nucleotide sequence ID" value="NZ_JAPDFL010000002.1"/>
</dbReference>
<dbReference type="InterPro" id="IPR036928">
    <property type="entry name" value="AS_sf"/>
</dbReference>
<dbReference type="SUPFAM" id="SSF75304">
    <property type="entry name" value="Amidase signature (AS) enzymes"/>
    <property type="match status" value="1"/>
</dbReference>
<dbReference type="EMBL" id="JAPDFL010000002">
    <property type="protein sequence ID" value="MCW1934908.1"/>
    <property type="molecule type" value="Genomic_DNA"/>
</dbReference>
<reference evidence="2 3" key="1">
    <citation type="submission" date="2022-10" db="EMBL/GenBank/DDBJ databases">
        <title>Pararhodobacter sp. nov., isolated from marine algae.</title>
        <authorList>
            <person name="Choi B.J."/>
            <person name="Kim J.M."/>
            <person name="Lee J.K."/>
            <person name="Choi D.G."/>
            <person name="Jeon C.O."/>
        </authorList>
    </citation>
    <scope>NUCLEOTIDE SEQUENCE [LARGE SCALE GENOMIC DNA]</scope>
    <source>
        <strain evidence="2 3">ZQ420</strain>
    </source>
</reference>
<organism evidence="2 3">
    <name type="scientific">Pararhodobacter zhoushanensis</name>
    <dbReference type="NCBI Taxonomy" id="2479545"/>
    <lineage>
        <taxon>Bacteria</taxon>
        <taxon>Pseudomonadati</taxon>
        <taxon>Pseudomonadota</taxon>
        <taxon>Alphaproteobacteria</taxon>
        <taxon>Rhodobacterales</taxon>
        <taxon>Paracoccaceae</taxon>
        <taxon>Pararhodobacter</taxon>
    </lineage>
</organism>
<evidence type="ECO:0000313" key="2">
    <source>
        <dbReference type="EMBL" id="MCW1934908.1"/>
    </source>
</evidence>
<dbReference type="Pfam" id="PF01425">
    <property type="entry name" value="Amidase"/>
    <property type="match status" value="1"/>
</dbReference>
<keyword evidence="3" id="KW-1185">Reference proteome</keyword>
<sequence>MNEPHCWSATETVEALRKRRIGAVELLDHMTARQQRLDGPLNAVIATDLDTARAAAQAADKASAPLGPLHGLPMTIKETYDVTGFATTAGIPDLAHNRPTRDADAVARLRKAGAVIWGKTNVPVAAADHQSVNPIYGLTCNPWDLERTPGGSSGGAAAAVAGGFTALELGSDIGGSIRLPAHFCGVWGLKPSYGIVSGRGHIPPGPGALAPSPLGVSGPLGRSAKDLSLALDVLAGGGPGAWQLSLPASRHQRLADFRIAVWTGGYPVDTAYAAGIDSYANSLAGQGAQVTVLDTMPSPLKGADDLYLKLLFAVLGAGSPPDEVAGYAAVAAAHPDIPIVQLIARSVTSSMADVAQLFEAQAQTIAAWDGWFKEYDAVLMPVSMGQAFPHMLGGGFGPVSKLPETLDVGGKPESYLKNLLWPGIATFAHLPAVACPIPGGINGLPAGVQIMGPAFGDRTVLKLAELCEEAVGGFTVPPGFE</sequence>
<protein>
    <submittedName>
        <fullName evidence="2">Amidase family protein</fullName>
    </submittedName>
</protein>
<feature type="domain" description="Amidase" evidence="1">
    <location>
        <begin position="25"/>
        <end position="461"/>
    </location>
</feature>
<evidence type="ECO:0000259" key="1">
    <source>
        <dbReference type="Pfam" id="PF01425"/>
    </source>
</evidence>
<name>A0ABT3H575_9RHOB</name>
<dbReference type="Proteomes" id="UP001208938">
    <property type="component" value="Unassembled WGS sequence"/>
</dbReference>